<evidence type="ECO:0000256" key="1">
    <source>
        <dbReference type="SAM" id="SignalP"/>
    </source>
</evidence>
<feature type="signal peptide" evidence="1">
    <location>
        <begin position="1"/>
        <end position="19"/>
    </location>
</feature>
<organism evidence="2 3">
    <name type="scientific">Jatropha curcas</name>
    <name type="common">Barbados nut</name>
    <dbReference type="NCBI Taxonomy" id="180498"/>
    <lineage>
        <taxon>Eukaryota</taxon>
        <taxon>Viridiplantae</taxon>
        <taxon>Streptophyta</taxon>
        <taxon>Embryophyta</taxon>
        <taxon>Tracheophyta</taxon>
        <taxon>Spermatophyta</taxon>
        <taxon>Magnoliopsida</taxon>
        <taxon>eudicotyledons</taxon>
        <taxon>Gunneridae</taxon>
        <taxon>Pentapetalae</taxon>
        <taxon>rosids</taxon>
        <taxon>fabids</taxon>
        <taxon>Malpighiales</taxon>
        <taxon>Euphorbiaceae</taxon>
        <taxon>Crotonoideae</taxon>
        <taxon>Jatropheae</taxon>
        <taxon>Jatropha</taxon>
    </lineage>
</organism>
<reference evidence="2 3" key="1">
    <citation type="journal article" date="2014" name="PLoS ONE">
        <title>Global Analysis of Gene Expression Profiles in Physic Nut (Jatropha curcas L.) Seedlings Exposed to Salt Stress.</title>
        <authorList>
            <person name="Zhang L."/>
            <person name="Zhang C."/>
            <person name="Wu P."/>
            <person name="Chen Y."/>
            <person name="Li M."/>
            <person name="Jiang H."/>
            <person name="Wu G."/>
        </authorList>
    </citation>
    <scope>NUCLEOTIDE SEQUENCE [LARGE SCALE GENOMIC DNA]</scope>
    <source>
        <strain evidence="3">cv. GZQX0401</strain>
        <tissue evidence="2">Young leaves</tissue>
    </source>
</reference>
<dbReference type="Proteomes" id="UP000027138">
    <property type="component" value="Unassembled WGS sequence"/>
</dbReference>
<evidence type="ECO:0000313" key="3">
    <source>
        <dbReference type="Proteomes" id="UP000027138"/>
    </source>
</evidence>
<dbReference type="OrthoDB" id="1194458at2759"/>
<dbReference type="AlphaFoldDB" id="A0A067KFM9"/>
<accession>A0A067KFM9</accession>
<gene>
    <name evidence="2" type="ORF">JCGZ_09329</name>
</gene>
<sequence length="209" mass="23845">MAALSFIVLLFTIFHPVFSLPDEDCPAISCGSLGKLIFPFTNRTSPEFCGPFIVDDCSKETPKNRLCRYSEKWYEIQRVSQTDFITNISVIDEELRGNLNSRNCESFDWSLPEIHSAHFQIISNLATLYKCKHSVPSLNSDFDHKNCSDYSIFYPKNVTASLFPSRPPPSPPLHCSIGWLPWNTENTDDHNIFTMFTANFSLQVTDLEC</sequence>
<dbReference type="EMBL" id="KK914502">
    <property type="protein sequence ID" value="KDP35041.1"/>
    <property type="molecule type" value="Genomic_DNA"/>
</dbReference>
<evidence type="ECO:0000313" key="2">
    <source>
        <dbReference type="EMBL" id="KDP35041.1"/>
    </source>
</evidence>
<name>A0A067KFM9_JATCU</name>
<protein>
    <recommendedName>
        <fullName evidence="4">Wall-associated receptor kinase galacturonan-binding domain-containing protein</fullName>
    </recommendedName>
</protein>
<feature type="chain" id="PRO_5001639514" description="Wall-associated receptor kinase galacturonan-binding domain-containing protein" evidence="1">
    <location>
        <begin position="20"/>
        <end position="209"/>
    </location>
</feature>
<proteinExistence type="predicted"/>
<evidence type="ECO:0008006" key="4">
    <source>
        <dbReference type="Google" id="ProtNLM"/>
    </source>
</evidence>
<keyword evidence="3" id="KW-1185">Reference proteome</keyword>
<keyword evidence="1" id="KW-0732">Signal</keyword>